<dbReference type="EMBL" id="BAAABW010000028">
    <property type="protein sequence ID" value="GAA0371090.1"/>
    <property type="molecule type" value="Genomic_DNA"/>
</dbReference>
<reference evidence="3 4" key="1">
    <citation type="journal article" date="2019" name="Int. J. Syst. Evol. Microbiol.">
        <title>The Global Catalogue of Microorganisms (GCM) 10K type strain sequencing project: providing services to taxonomists for standard genome sequencing and annotation.</title>
        <authorList>
            <consortium name="The Broad Institute Genomics Platform"/>
            <consortium name="The Broad Institute Genome Sequencing Center for Infectious Disease"/>
            <person name="Wu L."/>
            <person name="Ma J."/>
        </authorList>
    </citation>
    <scope>NUCLEOTIDE SEQUENCE [LARGE SCALE GENOMIC DNA]</scope>
    <source>
        <strain evidence="3 4">JCM 4565</strain>
    </source>
</reference>
<organism evidence="3 4">
    <name type="scientific">Streptomyces blastmyceticus</name>
    <dbReference type="NCBI Taxonomy" id="68180"/>
    <lineage>
        <taxon>Bacteria</taxon>
        <taxon>Bacillati</taxon>
        <taxon>Actinomycetota</taxon>
        <taxon>Actinomycetes</taxon>
        <taxon>Kitasatosporales</taxon>
        <taxon>Streptomycetaceae</taxon>
        <taxon>Streptomyces</taxon>
    </lineage>
</organism>
<dbReference type="InterPro" id="IPR053521">
    <property type="entry name" value="McjB-like"/>
</dbReference>
<sequence length="166" mass="16739">MSAPGATPAPVPTPWPERRSAVRAAVAGARLLAALPPGRIRQVLGRFRPGAAPATAEQVLAAREAVVAASERCAVEAGCLQRSLAVVLLCRLGGLGVVWCTGVRSRPFRAHAWVEAGGSPVAEPYPVGYFAPIVTVPVGMPGASSPASPAPPVVAGYRGASSSSSA</sequence>
<dbReference type="NCBIfam" id="NF033537">
    <property type="entry name" value="lasso_biosyn_B2"/>
    <property type="match status" value="1"/>
</dbReference>
<gene>
    <name evidence="3" type="ORF">GCM10010319_56390</name>
</gene>
<comment type="caution">
    <text evidence="3">The sequence shown here is derived from an EMBL/GenBank/DDBJ whole genome shotgun (WGS) entry which is preliminary data.</text>
</comment>
<evidence type="ECO:0000313" key="3">
    <source>
        <dbReference type="EMBL" id="GAA0371090.1"/>
    </source>
</evidence>
<dbReference type="Pfam" id="PF13471">
    <property type="entry name" value="Transglut_core3"/>
    <property type="match status" value="1"/>
</dbReference>
<accession>A0ABN0XS16</accession>
<evidence type="ECO:0000313" key="4">
    <source>
        <dbReference type="Proteomes" id="UP001500063"/>
    </source>
</evidence>
<protein>
    <recommendedName>
        <fullName evidence="2">Microcin J25-processing protein McjB C-terminal domain-containing protein</fullName>
    </recommendedName>
</protein>
<dbReference type="Proteomes" id="UP001500063">
    <property type="component" value="Unassembled WGS sequence"/>
</dbReference>
<keyword evidence="4" id="KW-1185">Reference proteome</keyword>
<evidence type="ECO:0000259" key="2">
    <source>
        <dbReference type="Pfam" id="PF13471"/>
    </source>
</evidence>
<dbReference type="RefSeq" id="WP_344122236.1">
    <property type="nucleotide sequence ID" value="NZ_BAAABW010000028.1"/>
</dbReference>
<feature type="domain" description="Microcin J25-processing protein McjB C-terminal" evidence="2">
    <location>
        <begin position="25"/>
        <end position="135"/>
    </location>
</feature>
<dbReference type="InterPro" id="IPR032708">
    <property type="entry name" value="McjB_C"/>
</dbReference>
<evidence type="ECO:0000256" key="1">
    <source>
        <dbReference type="SAM" id="MobiDB-lite"/>
    </source>
</evidence>
<name>A0ABN0XS16_9ACTN</name>
<feature type="region of interest" description="Disordered" evidence="1">
    <location>
        <begin position="143"/>
        <end position="166"/>
    </location>
</feature>
<proteinExistence type="predicted"/>